<dbReference type="PANTHER" id="PTHR47802">
    <property type="entry name" value="GLYOXALASE FAMILY PROTEIN, EXPRESSED"/>
    <property type="match status" value="1"/>
</dbReference>
<evidence type="ECO:0000259" key="1">
    <source>
        <dbReference type="PROSITE" id="PS51819"/>
    </source>
</evidence>
<organism evidence="2 3">
    <name type="scientific">Zostera marina</name>
    <name type="common">Eelgrass</name>
    <dbReference type="NCBI Taxonomy" id="29655"/>
    <lineage>
        <taxon>Eukaryota</taxon>
        <taxon>Viridiplantae</taxon>
        <taxon>Streptophyta</taxon>
        <taxon>Embryophyta</taxon>
        <taxon>Tracheophyta</taxon>
        <taxon>Spermatophyta</taxon>
        <taxon>Magnoliopsida</taxon>
        <taxon>Liliopsida</taxon>
        <taxon>Zosteraceae</taxon>
        <taxon>Zostera</taxon>
    </lineage>
</organism>
<dbReference type="Pfam" id="PF00903">
    <property type="entry name" value="Glyoxalase"/>
    <property type="match status" value="1"/>
</dbReference>
<dbReference type="InterPro" id="IPR029068">
    <property type="entry name" value="Glyas_Bleomycin-R_OHBP_Dase"/>
</dbReference>
<dbReference type="PROSITE" id="PS51819">
    <property type="entry name" value="VOC"/>
    <property type="match status" value="1"/>
</dbReference>
<dbReference type="STRING" id="29655.A0A0K9Q238"/>
<comment type="caution">
    <text evidence="2">The sequence shown here is derived from an EMBL/GenBank/DDBJ whole genome shotgun (WGS) entry which is preliminary data.</text>
</comment>
<dbReference type="OMA" id="VIWLKLP"/>
<dbReference type="EMBL" id="LFYR01000182">
    <property type="protein sequence ID" value="KMZ75356.1"/>
    <property type="molecule type" value="Genomic_DNA"/>
</dbReference>
<reference evidence="3" key="1">
    <citation type="journal article" date="2016" name="Nature">
        <title>The genome of the seagrass Zostera marina reveals angiosperm adaptation to the sea.</title>
        <authorList>
            <person name="Olsen J.L."/>
            <person name="Rouze P."/>
            <person name="Verhelst B."/>
            <person name="Lin Y.-C."/>
            <person name="Bayer T."/>
            <person name="Collen J."/>
            <person name="Dattolo E."/>
            <person name="De Paoli E."/>
            <person name="Dittami S."/>
            <person name="Maumus F."/>
            <person name="Michel G."/>
            <person name="Kersting A."/>
            <person name="Lauritano C."/>
            <person name="Lohaus R."/>
            <person name="Toepel M."/>
            <person name="Tonon T."/>
            <person name="Vanneste K."/>
            <person name="Amirebrahimi M."/>
            <person name="Brakel J."/>
            <person name="Bostroem C."/>
            <person name="Chovatia M."/>
            <person name="Grimwood J."/>
            <person name="Jenkins J.W."/>
            <person name="Jueterbock A."/>
            <person name="Mraz A."/>
            <person name="Stam W.T."/>
            <person name="Tice H."/>
            <person name="Bornberg-Bauer E."/>
            <person name="Green P.J."/>
            <person name="Pearson G.A."/>
            <person name="Procaccini G."/>
            <person name="Duarte C.M."/>
            <person name="Schmutz J."/>
            <person name="Reusch T.B.H."/>
            <person name="Van de Peer Y."/>
        </authorList>
    </citation>
    <scope>NUCLEOTIDE SEQUENCE [LARGE SCALE GENOMIC DNA]</scope>
    <source>
        <strain evidence="3">cv. Finnish</strain>
    </source>
</reference>
<dbReference type="PANTHER" id="PTHR47802:SF1">
    <property type="entry name" value="GLYOXALASE FAMILY PROTEIN, EXPRESSED"/>
    <property type="match status" value="1"/>
</dbReference>
<feature type="domain" description="VOC" evidence="1">
    <location>
        <begin position="7"/>
        <end position="137"/>
    </location>
</feature>
<dbReference type="CDD" id="cd07245">
    <property type="entry name" value="VOC_like"/>
    <property type="match status" value="1"/>
</dbReference>
<keyword evidence="3" id="KW-1185">Reference proteome</keyword>
<proteinExistence type="predicted"/>
<dbReference type="Proteomes" id="UP000036987">
    <property type="component" value="Unassembled WGS sequence"/>
</dbReference>
<dbReference type="InterPro" id="IPR004360">
    <property type="entry name" value="Glyas_Fos-R_dOase_dom"/>
</dbReference>
<dbReference type="AlphaFoldDB" id="A0A0K9Q238"/>
<dbReference type="SUPFAM" id="SSF54593">
    <property type="entry name" value="Glyoxalase/Bleomycin resistance protein/Dihydroxybiphenyl dioxygenase"/>
    <property type="match status" value="1"/>
</dbReference>
<sequence length="137" mass="15470">MAAEGVCLDHISRETSNLKALANFYQETLGFERIEAPKFTEFELVWLRLSPSLTLHLIERDPESNLVLRESASSVVRDPSKCPRQNHLGFGVSNYNQFVASLKKNGIQIHECVRPDGKTKQAFFFDPEGNGLEVFSL</sequence>
<gene>
    <name evidence="2" type="ORF">ZOSMA_116G00830</name>
</gene>
<dbReference type="InterPro" id="IPR037523">
    <property type="entry name" value="VOC_core"/>
</dbReference>
<evidence type="ECO:0000313" key="2">
    <source>
        <dbReference type="EMBL" id="KMZ75356.1"/>
    </source>
</evidence>
<evidence type="ECO:0000313" key="3">
    <source>
        <dbReference type="Proteomes" id="UP000036987"/>
    </source>
</evidence>
<name>A0A0K9Q238_ZOSMR</name>
<accession>A0A0K9Q238</accession>
<protein>
    <recommendedName>
        <fullName evidence="1">VOC domain-containing protein</fullName>
    </recommendedName>
</protein>
<dbReference type="Gene3D" id="3.10.180.10">
    <property type="entry name" value="2,3-Dihydroxybiphenyl 1,2-Dioxygenase, domain 1"/>
    <property type="match status" value="1"/>
</dbReference>
<dbReference type="OrthoDB" id="16820at2759"/>